<keyword evidence="1" id="KW-0547">Nucleotide-binding</keyword>
<keyword evidence="1" id="KW-0067">ATP-binding</keyword>
<dbReference type="InterPro" id="IPR011330">
    <property type="entry name" value="Glyco_hydro/deAcase_b/a-brl"/>
</dbReference>
<dbReference type="HAMAP" id="MF_00691">
    <property type="entry name" value="PxpA"/>
    <property type="match status" value="1"/>
</dbReference>
<dbReference type="NCBIfam" id="NF003814">
    <property type="entry name" value="PRK05406.1-3"/>
    <property type="match status" value="1"/>
</dbReference>
<dbReference type="RefSeq" id="WP_377502994.1">
    <property type="nucleotide sequence ID" value="NZ_JBHMDO010000055.1"/>
</dbReference>
<comment type="catalytic activity">
    <reaction evidence="1">
        <text>5-oxo-L-proline + ATP + 2 H2O = L-glutamate + ADP + phosphate + H(+)</text>
        <dbReference type="Rhea" id="RHEA:10348"/>
        <dbReference type="ChEBI" id="CHEBI:15377"/>
        <dbReference type="ChEBI" id="CHEBI:15378"/>
        <dbReference type="ChEBI" id="CHEBI:29985"/>
        <dbReference type="ChEBI" id="CHEBI:30616"/>
        <dbReference type="ChEBI" id="CHEBI:43474"/>
        <dbReference type="ChEBI" id="CHEBI:58402"/>
        <dbReference type="ChEBI" id="CHEBI:456216"/>
        <dbReference type="EC" id="3.5.2.9"/>
    </reaction>
</comment>
<comment type="similarity">
    <text evidence="1">Belongs to the LamB/PxpA family.</text>
</comment>
<reference evidence="2 3" key="1">
    <citation type="submission" date="2024-09" db="EMBL/GenBank/DDBJ databases">
        <authorList>
            <person name="Sun Q."/>
            <person name="Mori K."/>
        </authorList>
    </citation>
    <scope>NUCLEOTIDE SEQUENCE [LARGE SCALE GENOMIC DNA]</scope>
    <source>
        <strain evidence="2 3">TISTR 2452</strain>
    </source>
</reference>
<evidence type="ECO:0000313" key="2">
    <source>
        <dbReference type="EMBL" id="MFB9331036.1"/>
    </source>
</evidence>
<dbReference type="Gene3D" id="3.20.20.370">
    <property type="entry name" value="Glycoside hydrolase/deacetylase"/>
    <property type="match status" value="1"/>
</dbReference>
<dbReference type="Pfam" id="PF03746">
    <property type="entry name" value="LamB_YcsF"/>
    <property type="match status" value="1"/>
</dbReference>
<gene>
    <name evidence="1" type="primary">pxpA</name>
    <name evidence="2" type="ORF">ACFFSY_34315</name>
</gene>
<sequence length="258" mass="27111">MAARTVDMNCDLGESFGAYRIGMDAEIMPYITSANIACGFHAGDPAVMRATVRLALRHGVGIGAHPGLQDLAGFGRRAMRIAAQEAYELTLYQIGALWAFVKSEGGVLRHVKPHGALYNMAAADAAIAEGIAEAVYRMDPELMLFGLAGSELTRAAERLGLRAVNEVFADRRYEADGSLTPRRLAEAVIHDAEEACEQAVRMATGCSVVTRQGTVLDVQADTICIHGDTPGALGYATKLRAALESAGIGIAMAGGGGC</sequence>
<dbReference type="EMBL" id="JBHMDO010000055">
    <property type="protein sequence ID" value="MFB9331036.1"/>
    <property type="molecule type" value="Genomic_DNA"/>
</dbReference>
<evidence type="ECO:0000313" key="3">
    <source>
        <dbReference type="Proteomes" id="UP001589747"/>
    </source>
</evidence>
<keyword evidence="1 2" id="KW-0378">Hydrolase</keyword>
<dbReference type="SUPFAM" id="SSF88713">
    <property type="entry name" value="Glycoside hydrolase/deacetylase"/>
    <property type="match status" value="1"/>
</dbReference>
<dbReference type="CDD" id="cd10787">
    <property type="entry name" value="LamB_YcsF_like"/>
    <property type="match status" value="1"/>
</dbReference>
<dbReference type="NCBIfam" id="NF003816">
    <property type="entry name" value="PRK05406.1-5"/>
    <property type="match status" value="1"/>
</dbReference>
<dbReference type="EC" id="3.5.2.9" evidence="1"/>
<comment type="function">
    <text evidence="1">Catalyzes the cleavage of 5-oxoproline to form L-glutamate coupled to the hydrolysis of ATP to ADP and inorganic phosphate.</text>
</comment>
<dbReference type="GO" id="GO:0017168">
    <property type="term" value="F:5-oxoprolinase (ATP-hydrolyzing) activity"/>
    <property type="evidence" value="ECO:0007669"/>
    <property type="project" value="UniProtKB-EC"/>
</dbReference>
<dbReference type="PANTHER" id="PTHR30292:SF0">
    <property type="entry name" value="5-OXOPROLINASE SUBUNIT A"/>
    <property type="match status" value="1"/>
</dbReference>
<evidence type="ECO:0000256" key="1">
    <source>
        <dbReference type="HAMAP-Rule" id="MF_00691"/>
    </source>
</evidence>
<accession>A0ABV5L0Q5</accession>
<name>A0ABV5L0Q5_9BACL</name>
<comment type="caution">
    <text evidence="2">The sequence shown here is derived from an EMBL/GenBank/DDBJ whole genome shotgun (WGS) entry which is preliminary data.</text>
</comment>
<dbReference type="Proteomes" id="UP001589747">
    <property type="component" value="Unassembled WGS sequence"/>
</dbReference>
<organism evidence="2 3">
    <name type="scientific">Paenibacillus aurantiacus</name>
    <dbReference type="NCBI Taxonomy" id="1936118"/>
    <lineage>
        <taxon>Bacteria</taxon>
        <taxon>Bacillati</taxon>
        <taxon>Bacillota</taxon>
        <taxon>Bacilli</taxon>
        <taxon>Bacillales</taxon>
        <taxon>Paenibacillaceae</taxon>
        <taxon>Paenibacillus</taxon>
    </lineage>
</organism>
<dbReference type="InterPro" id="IPR005501">
    <property type="entry name" value="LamB/YcsF/PxpA-like"/>
</dbReference>
<proteinExistence type="inferred from homology"/>
<keyword evidence="3" id="KW-1185">Reference proteome</keyword>
<protein>
    <recommendedName>
        <fullName evidence="1">5-oxoprolinase subunit A</fullName>
        <shortName evidence="1">5-OPase subunit A</shortName>
        <ecNumber evidence="1">3.5.2.9</ecNumber>
    </recommendedName>
    <alternativeName>
        <fullName evidence="1">5-oxoprolinase (ATP-hydrolyzing) subunit A</fullName>
    </alternativeName>
</protein>
<dbReference type="PANTHER" id="PTHR30292">
    <property type="entry name" value="UNCHARACTERIZED PROTEIN YBGL-RELATED"/>
    <property type="match status" value="1"/>
</dbReference>
<comment type="subunit">
    <text evidence="1">Forms a complex composed of PxpA, PxpB and PxpC.</text>
</comment>